<dbReference type="EMBL" id="CAFAAI010000002">
    <property type="protein sequence ID" value="CAB4785368.1"/>
    <property type="molecule type" value="Genomic_DNA"/>
</dbReference>
<sequence>MGLYYEDFSVGDAVETPARTVTETDVVNFAGLSGDYNPLHTDAAFAAASPFGQRIAHGLLVVAFVSGLLARLSLFDGTGLAFVELRWKFLKPVFFGDTLHVRHSVLEKHDTKSTKSGTVSFQVDVLNQNSEIVQTGQRVLKLARRPAQQPQA</sequence>
<name>A0A6J6WR34_9ZZZZ</name>
<dbReference type="InterPro" id="IPR052342">
    <property type="entry name" value="MCH/BMMD"/>
</dbReference>
<dbReference type="PANTHER" id="PTHR43664">
    <property type="entry name" value="MONOAMINE OXIDASE-RELATED"/>
    <property type="match status" value="1"/>
</dbReference>
<dbReference type="SUPFAM" id="SSF54637">
    <property type="entry name" value="Thioesterase/thiol ester dehydrase-isomerase"/>
    <property type="match status" value="1"/>
</dbReference>
<dbReference type="PANTHER" id="PTHR43664:SF1">
    <property type="entry name" value="BETA-METHYLMALYL-COA DEHYDRATASE"/>
    <property type="match status" value="1"/>
</dbReference>
<accession>A0A6J6WR34</accession>
<proteinExistence type="predicted"/>
<organism evidence="2">
    <name type="scientific">freshwater metagenome</name>
    <dbReference type="NCBI Taxonomy" id="449393"/>
    <lineage>
        <taxon>unclassified sequences</taxon>
        <taxon>metagenomes</taxon>
        <taxon>ecological metagenomes</taxon>
    </lineage>
</organism>
<evidence type="ECO:0000313" key="2">
    <source>
        <dbReference type="EMBL" id="CAB4785368.1"/>
    </source>
</evidence>
<dbReference type="Gene3D" id="3.10.129.10">
    <property type="entry name" value="Hotdog Thioesterase"/>
    <property type="match status" value="1"/>
</dbReference>
<dbReference type="InterPro" id="IPR002539">
    <property type="entry name" value="MaoC-like_dom"/>
</dbReference>
<reference evidence="2" key="1">
    <citation type="submission" date="2020-05" db="EMBL/GenBank/DDBJ databases">
        <authorList>
            <person name="Chiriac C."/>
            <person name="Salcher M."/>
            <person name="Ghai R."/>
            <person name="Kavagutti S V."/>
        </authorList>
    </citation>
    <scope>NUCLEOTIDE SEQUENCE</scope>
</reference>
<dbReference type="InterPro" id="IPR029069">
    <property type="entry name" value="HotDog_dom_sf"/>
</dbReference>
<dbReference type="Pfam" id="PF01575">
    <property type="entry name" value="MaoC_dehydratas"/>
    <property type="match status" value="1"/>
</dbReference>
<evidence type="ECO:0000259" key="1">
    <source>
        <dbReference type="Pfam" id="PF01575"/>
    </source>
</evidence>
<feature type="domain" description="MaoC-like" evidence="1">
    <location>
        <begin position="10"/>
        <end position="123"/>
    </location>
</feature>
<gene>
    <name evidence="2" type="ORF">UFOPK2992_00035</name>
</gene>
<dbReference type="AlphaFoldDB" id="A0A6J6WR34"/>
<protein>
    <submittedName>
        <fullName evidence="2">Unannotated protein</fullName>
    </submittedName>
</protein>